<dbReference type="InterPro" id="IPR022898">
    <property type="entry name" value="RNase_HII"/>
</dbReference>
<dbReference type="GO" id="GO:0030145">
    <property type="term" value="F:manganese ion binding"/>
    <property type="evidence" value="ECO:0007669"/>
    <property type="project" value="UniProtKB-UniRule"/>
</dbReference>
<evidence type="ECO:0000256" key="15">
    <source>
        <dbReference type="PROSITE-ProRule" id="PRU01319"/>
    </source>
</evidence>
<evidence type="ECO:0000256" key="6">
    <source>
        <dbReference type="ARBA" id="ARBA00012180"/>
    </source>
</evidence>
<accession>A0A2W5AXG3</accession>
<dbReference type="Pfam" id="PF01351">
    <property type="entry name" value="RNase_HII"/>
    <property type="match status" value="1"/>
</dbReference>
<evidence type="ECO:0000256" key="8">
    <source>
        <dbReference type="ARBA" id="ARBA00022490"/>
    </source>
</evidence>
<evidence type="ECO:0000256" key="9">
    <source>
        <dbReference type="ARBA" id="ARBA00022722"/>
    </source>
</evidence>
<feature type="binding site" evidence="14 15">
    <location>
        <position position="46"/>
    </location>
    <ligand>
        <name>a divalent metal cation</name>
        <dbReference type="ChEBI" id="CHEBI:60240"/>
    </ligand>
</feature>
<dbReference type="PANTHER" id="PTHR10954">
    <property type="entry name" value="RIBONUCLEASE H2 SUBUNIT A"/>
    <property type="match status" value="1"/>
</dbReference>
<gene>
    <name evidence="14" type="primary">rnhB</name>
    <name evidence="18" type="ORF">DI609_08745</name>
</gene>
<feature type="binding site" evidence="14 15">
    <location>
        <position position="139"/>
    </location>
    <ligand>
        <name>a divalent metal cation</name>
        <dbReference type="ChEBI" id="CHEBI:60240"/>
    </ligand>
</feature>
<sequence length="241" mass="25904">MARPTPQSAARARGAELVQQALSEGYSFVDDYLRFHGFTHVAGVDEAGRGACCGPITIASCVLPDHDVPELAGLNDSKKLTPLRREKLFGAITEHAVAYKIVHIPAAEIDQKGIQYANINGMYRAVAGLSVEPDVVLTDAVHLPELECEHAPLVKGDALSPAISAASILAKVSRDRLMVEMDEQYPGYGLAGHKGYGTAKHMAAVRLHGACPEHRYTYSNVATAHAEWASTQPREEGRPGQ</sequence>
<dbReference type="InterPro" id="IPR036397">
    <property type="entry name" value="RNaseH_sf"/>
</dbReference>
<dbReference type="EMBL" id="QFNY01000215">
    <property type="protein sequence ID" value="PZO99240.1"/>
    <property type="molecule type" value="Genomic_DNA"/>
</dbReference>
<dbReference type="AlphaFoldDB" id="A0A2W5AXG3"/>
<reference evidence="18 19" key="1">
    <citation type="submission" date="2017-11" db="EMBL/GenBank/DDBJ databases">
        <title>Infants hospitalized years apart are colonized by the same room-sourced microbial strains.</title>
        <authorList>
            <person name="Brooks B."/>
            <person name="Olm M.R."/>
            <person name="Firek B.A."/>
            <person name="Baker R."/>
            <person name="Thomas B.C."/>
            <person name="Morowitz M.J."/>
            <person name="Banfield J.F."/>
        </authorList>
    </citation>
    <scope>NUCLEOTIDE SEQUENCE [LARGE SCALE GENOMIC DNA]</scope>
    <source>
        <strain evidence="18">S2_012_000_R3_87</strain>
    </source>
</reference>
<evidence type="ECO:0000256" key="1">
    <source>
        <dbReference type="ARBA" id="ARBA00000077"/>
    </source>
</evidence>
<dbReference type="InterPro" id="IPR012337">
    <property type="entry name" value="RNaseH-like_sf"/>
</dbReference>
<evidence type="ECO:0000259" key="17">
    <source>
        <dbReference type="PROSITE" id="PS51975"/>
    </source>
</evidence>
<dbReference type="Proteomes" id="UP000249451">
    <property type="component" value="Unassembled WGS sequence"/>
</dbReference>
<evidence type="ECO:0000256" key="11">
    <source>
        <dbReference type="ARBA" id="ARBA00022759"/>
    </source>
</evidence>
<dbReference type="PROSITE" id="PS51975">
    <property type="entry name" value="RNASE_H_2"/>
    <property type="match status" value="1"/>
</dbReference>
<comment type="similarity">
    <text evidence="5 14 16">Belongs to the RNase HII family.</text>
</comment>
<evidence type="ECO:0000256" key="10">
    <source>
        <dbReference type="ARBA" id="ARBA00022723"/>
    </source>
</evidence>
<protein>
    <recommendedName>
        <fullName evidence="7 14">Ribonuclease HII</fullName>
        <shortName evidence="14">RNase HII</shortName>
        <ecNumber evidence="6 14">3.1.26.4</ecNumber>
    </recommendedName>
</protein>
<evidence type="ECO:0000313" key="19">
    <source>
        <dbReference type="Proteomes" id="UP000249451"/>
    </source>
</evidence>
<dbReference type="GO" id="GO:0043137">
    <property type="term" value="P:DNA replication, removal of RNA primer"/>
    <property type="evidence" value="ECO:0007669"/>
    <property type="project" value="TreeGrafter"/>
</dbReference>
<dbReference type="HAMAP" id="MF_00052_B">
    <property type="entry name" value="RNase_HII_B"/>
    <property type="match status" value="1"/>
</dbReference>
<organism evidence="18 19">
    <name type="scientific">Corynebacterium urealyticum</name>
    <dbReference type="NCBI Taxonomy" id="43771"/>
    <lineage>
        <taxon>Bacteria</taxon>
        <taxon>Bacillati</taxon>
        <taxon>Actinomycetota</taxon>
        <taxon>Actinomycetes</taxon>
        <taxon>Mycobacteriales</taxon>
        <taxon>Corynebacteriaceae</taxon>
        <taxon>Corynebacterium</taxon>
    </lineage>
</organism>
<dbReference type="GO" id="GO:0003723">
    <property type="term" value="F:RNA binding"/>
    <property type="evidence" value="ECO:0007669"/>
    <property type="project" value="UniProtKB-UniRule"/>
</dbReference>
<dbReference type="NCBIfam" id="NF000595">
    <property type="entry name" value="PRK00015.1-3"/>
    <property type="match status" value="1"/>
</dbReference>
<evidence type="ECO:0000256" key="4">
    <source>
        <dbReference type="ARBA" id="ARBA00004496"/>
    </source>
</evidence>
<evidence type="ECO:0000313" key="18">
    <source>
        <dbReference type="EMBL" id="PZO99240.1"/>
    </source>
</evidence>
<dbReference type="GO" id="GO:0006298">
    <property type="term" value="P:mismatch repair"/>
    <property type="evidence" value="ECO:0007669"/>
    <property type="project" value="TreeGrafter"/>
</dbReference>
<dbReference type="Gene3D" id="3.30.420.10">
    <property type="entry name" value="Ribonuclease H-like superfamily/Ribonuclease H"/>
    <property type="match status" value="1"/>
</dbReference>
<evidence type="ECO:0000256" key="7">
    <source>
        <dbReference type="ARBA" id="ARBA00019179"/>
    </source>
</evidence>
<comment type="subcellular location">
    <subcellularLocation>
        <location evidence="4 14">Cytoplasm</location>
    </subcellularLocation>
</comment>
<dbReference type="InterPro" id="IPR024567">
    <property type="entry name" value="RNase_HII/HIII_dom"/>
</dbReference>
<comment type="function">
    <text evidence="3 14 16">Endonuclease that specifically degrades the RNA of RNA-DNA hybrids.</text>
</comment>
<name>A0A2W5AXG3_9CORY</name>
<keyword evidence="10 14" id="KW-0479">Metal-binding</keyword>
<dbReference type="CDD" id="cd07182">
    <property type="entry name" value="RNase_HII_bacteria_HII_like"/>
    <property type="match status" value="1"/>
</dbReference>
<evidence type="ECO:0000256" key="14">
    <source>
        <dbReference type="HAMAP-Rule" id="MF_00052"/>
    </source>
</evidence>
<comment type="cofactor">
    <cofactor evidence="14 15">
        <name>Mn(2+)</name>
        <dbReference type="ChEBI" id="CHEBI:29035"/>
    </cofactor>
    <cofactor evidence="14 15">
        <name>Mg(2+)</name>
        <dbReference type="ChEBI" id="CHEBI:18420"/>
    </cofactor>
    <text evidence="14 15">Manganese or magnesium. Binds 1 divalent metal ion per monomer in the absence of substrate. May bind a second metal ion after substrate binding.</text>
</comment>
<dbReference type="SUPFAM" id="SSF53098">
    <property type="entry name" value="Ribonuclease H-like"/>
    <property type="match status" value="1"/>
</dbReference>
<proteinExistence type="inferred from homology"/>
<dbReference type="GO" id="GO:0032299">
    <property type="term" value="C:ribonuclease H2 complex"/>
    <property type="evidence" value="ECO:0007669"/>
    <property type="project" value="TreeGrafter"/>
</dbReference>
<keyword evidence="12 14" id="KW-0378">Hydrolase</keyword>
<evidence type="ECO:0000256" key="13">
    <source>
        <dbReference type="ARBA" id="ARBA00023211"/>
    </source>
</evidence>
<dbReference type="EC" id="3.1.26.4" evidence="6 14"/>
<evidence type="ECO:0000256" key="12">
    <source>
        <dbReference type="ARBA" id="ARBA00022801"/>
    </source>
</evidence>
<comment type="cofactor">
    <cofactor evidence="2">
        <name>Mg(2+)</name>
        <dbReference type="ChEBI" id="CHEBI:18420"/>
    </cofactor>
</comment>
<keyword evidence="13 14" id="KW-0464">Manganese</keyword>
<dbReference type="GO" id="GO:0004523">
    <property type="term" value="F:RNA-DNA hybrid ribonuclease activity"/>
    <property type="evidence" value="ECO:0007669"/>
    <property type="project" value="UniProtKB-UniRule"/>
</dbReference>
<keyword evidence="8 14" id="KW-0963">Cytoplasm</keyword>
<evidence type="ECO:0000256" key="2">
    <source>
        <dbReference type="ARBA" id="ARBA00001946"/>
    </source>
</evidence>
<dbReference type="GO" id="GO:0005737">
    <property type="term" value="C:cytoplasm"/>
    <property type="evidence" value="ECO:0007669"/>
    <property type="project" value="UniProtKB-SubCell"/>
</dbReference>
<feature type="domain" description="RNase H type-2" evidence="17">
    <location>
        <begin position="39"/>
        <end position="230"/>
    </location>
</feature>
<feature type="binding site" evidence="14 15">
    <location>
        <position position="45"/>
    </location>
    <ligand>
        <name>a divalent metal cation</name>
        <dbReference type="ChEBI" id="CHEBI:60240"/>
    </ligand>
</feature>
<comment type="catalytic activity">
    <reaction evidence="1 14 15 16">
        <text>Endonucleolytic cleavage to 5'-phosphomonoester.</text>
        <dbReference type="EC" id="3.1.26.4"/>
    </reaction>
</comment>
<dbReference type="PANTHER" id="PTHR10954:SF18">
    <property type="entry name" value="RIBONUCLEASE HII"/>
    <property type="match status" value="1"/>
</dbReference>
<dbReference type="InterPro" id="IPR001352">
    <property type="entry name" value="RNase_HII/HIII"/>
</dbReference>
<evidence type="ECO:0000256" key="3">
    <source>
        <dbReference type="ARBA" id="ARBA00004065"/>
    </source>
</evidence>
<evidence type="ECO:0000256" key="5">
    <source>
        <dbReference type="ARBA" id="ARBA00007383"/>
    </source>
</evidence>
<evidence type="ECO:0000256" key="16">
    <source>
        <dbReference type="RuleBase" id="RU003515"/>
    </source>
</evidence>
<keyword evidence="9 14" id="KW-0540">Nuclease</keyword>
<comment type="caution">
    <text evidence="18">The sequence shown here is derived from an EMBL/GenBank/DDBJ whole genome shotgun (WGS) entry which is preliminary data.</text>
</comment>
<keyword evidence="11 14" id="KW-0255">Endonuclease</keyword>